<dbReference type="InterPro" id="IPR008688">
    <property type="entry name" value="ATP_synth_Bsub_B/MI25"/>
</dbReference>
<keyword evidence="3" id="KW-0138">CF(0)</keyword>
<geneLocation type="mitochondrion" evidence="9"/>
<evidence type="ECO:0000313" key="9">
    <source>
        <dbReference type="EMBL" id="AKZ21131.1"/>
    </source>
</evidence>
<evidence type="ECO:0000256" key="8">
    <source>
        <dbReference type="SAM" id="Phobius"/>
    </source>
</evidence>
<evidence type="ECO:0000256" key="7">
    <source>
        <dbReference type="ARBA" id="ARBA00023136"/>
    </source>
</evidence>
<protein>
    <submittedName>
        <fullName evidence="9">ATP synthase F0 subunit beta</fullName>
    </submittedName>
</protein>
<evidence type="ECO:0000256" key="1">
    <source>
        <dbReference type="ARBA" id="ARBA00004325"/>
    </source>
</evidence>
<comment type="subcellular location">
    <subcellularLocation>
        <location evidence="1">Mitochondrion membrane</location>
    </subcellularLocation>
</comment>
<dbReference type="AlphaFoldDB" id="A0A0R8RTC2"/>
<keyword evidence="8" id="KW-1133">Transmembrane helix</keyword>
<evidence type="ECO:0000256" key="4">
    <source>
        <dbReference type="ARBA" id="ARBA00022781"/>
    </source>
</evidence>
<sequence>MFSNKKITPYIFVFLAFSVISSKHIIIYNEEILVSLSFLFFVIFVSFYFGDTIKESLDERKKLIESELQNFLNLKKESYKTLFKIHEKAFLSYNIITNLIDFTTLKVKTKKAGSLTALRNIFKQEINTKLKNLSYSNFNLKSKLMKFFSDILLTAVLMKNQNSVSRQIKKTRAFTLISKTVK</sequence>
<dbReference type="GO" id="GO:0031966">
    <property type="term" value="C:mitochondrial membrane"/>
    <property type="evidence" value="ECO:0007669"/>
    <property type="project" value="UniProtKB-SubCell"/>
</dbReference>
<feature type="transmembrane region" description="Helical" evidence="8">
    <location>
        <begin position="32"/>
        <end position="50"/>
    </location>
</feature>
<keyword evidence="7 8" id="KW-0472">Membrane</keyword>
<reference evidence="9" key="1">
    <citation type="journal article" date="2015" name="Genome Announc.">
        <title>Draft Plastid and Mitochondrial Genome Sequences from Antarctic Alga Prasiola crispa.</title>
        <authorList>
            <person name="Carvalho E.L."/>
            <person name="Wallau Gda L."/>
            <person name="Rangel D.L."/>
            <person name="Machado L.C."/>
            <person name="da Silva A.F."/>
            <person name="da Silva L.F."/>
            <person name="Macedo P.E."/>
            <person name="Pereira A.B."/>
            <person name="Victoria Fde C."/>
            <person name="Boldo J.T."/>
            <person name="Dal Belo C.A."/>
            <person name="Pinto P.M."/>
        </authorList>
    </citation>
    <scope>NUCLEOTIDE SEQUENCE</scope>
</reference>
<dbReference type="EMBL" id="KR017747">
    <property type="protein sequence ID" value="AKZ21131.1"/>
    <property type="molecule type" value="Genomic_DNA"/>
</dbReference>
<keyword evidence="6 9" id="KW-0496">Mitochondrion</keyword>
<keyword evidence="4" id="KW-0375">Hydrogen ion transport</keyword>
<proteinExistence type="predicted"/>
<keyword evidence="5" id="KW-0406">Ion transport</keyword>
<dbReference type="Pfam" id="PF05405">
    <property type="entry name" value="Mt_ATP-synt_B"/>
    <property type="match status" value="1"/>
</dbReference>
<keyword evidence="2" id="KW-0813">Transport</keyword>
<evidence type="ECO:0000256" key="3">
    <source>
        <dbReference type="ARBA" id="ARBA00022547"/>
    </source>
</evidence>
<dbReference type="GO" id="GO:0045259">
    <property type="term" value="C:proton-transporting ATP synthase complex"/>
    <property type="evidence" value="ECO:0007669"/>
    <property type="project" value="UniProtKB-KW"/>
</dbReference>
<gene>
    <name evidence="9" type="primary">atp4</name>
</gene>
<evidence type="ECO:0000256" key="2">
    <source>
        <dbReference type="ARBA" id="ARBA00022448"/>
    </source>
</evidence>
<accession>A0A0R8RTC2</accession>
<dbReference type="GO" id="GO:0015986">
    <property type="term" value="P:proton motive force-driven ATP synthesis"/>
    <property type="evidence" value="ECO:0007669"/>
    <property type="project" value="InterPro"/>
</dbReference>
<feature type="transmembrane region" description="Helical" evidence="8">
    <location>
        <begin position="7"/>
        <end position="26"/>
    </location>
</feature>
<name>A0A0R8RTC2_PRACR</name>
<evidence type="ECO:0000256" key="6">
    <source>
        <dbReference type="ARBA" id="ARBA00023128"/>
    </source>
</evidence>
<dbReference type="GO" id="GO:0015078">
    <property type="term" value="F:proton transmembrane transporter activity"/>
    <property type="evidence" value="ECO:0007669"/>
    <property type="project" value="InterPro"/>
</dbReference>
<keyword evidence="8" id="KW-0812">Transmembrane</keyword>
<organism evidence="9">
    <name type="scientific">Prasiola crispa</name>
    <name type="common">Green alga</name>
    <name type="synonym">Ulva crispa</name>
    <dbReference type="NCBI Taxonomy" id="173492"/>
    <lineage>
        <taxon>Eukaryota</taxon>
        <taxon>Viridiplantae</taxon>
        <taxon>Chlorophyta</taxon>
        <taxon>core chlorophytes</taxon>
        <taxon>Trebouxiophyceae</taxon>
        <taxon>Prasiolales</taxon>
        <taxon>Prasiolaceae</taxon>
        <taxon>Prasiola</taxon>
    </lineage>
</organism>
<evidence type="ECO:0000256" key="5">
    <source>
        <dbReference type="ARBA" id="ARBA00023065"/>
    </source>
</evidence>